<keyword evidence="1" id="KW-0732">Signal</keyword>
<proteinExistence type="predicted"/>
<evidence type="ECO:0008006" key="4">
    <source>
        <dbReference type="Google" id="ProtNLM"/>
    </source>
</evidence>
<name>A0A1H6DY28_9ACTN</name>
<evidence type="ECO:0000313" key="3">
    <source>
        <dbReference type="Proteomes" id="UP000236723"/>
    </source>
</evidence>
<keyword evidence="3" id="KW-1185">Reference proteome</keyword>
<sequence length="235" mass="24418">MKRTAVLVAVTAALLGLAARPATAAAPTPSDADFADCPALPAGAVAGTWKCHTMTAEDTLIGVSIGRMHAHTQEPVRLTIAQGRLTDGTTVAKLGGLRAEPIPFVTGVPGTRWEVPHPTGWKLEITPTGLVEPGALVPHTVGLTARIIGDDLGGSCTIGSAAKPIVIEPVVDWALPWMSGGTLVTRMKVADITYALGLATGCNGHEFAVNQVLGLPANAASNQFVATWQYRSKRY</sequence>
<reference evidence="3" key="1">
    <citation type="submission" date="2016-10" db="EMBL/GenBank/DDBJ databases">
        <authorList>
            <person name="Varghese N."/>
            <person name="Submissions S."/>
        </authorList>
    </citation>
    <scope>NUCLEOTIDE SEQUENCE [LARGE SCALE GENOMIC DNA]</scope>
    <source>
        <strain evidence="3">DSM 43163</strain>
    </source>
</reference>
<organism evidence="2 3">
    <name type="scientific">Thermomonospora echinospora</name>
    <dbReference type="NCBI Taxonomy" id="1992"/>
    <lineage>
        <taxon>Bacteria</taxon>
        <taxon>Bacillati</taxon>
        <taxon>Actinomycetota</taxon>
        <taxon>Actinomycetes</taxon>
        <taxon>Streptosporangiales</taxon>
        <taxon>Thermomonosporaceae</taxon>
        <taxon>Thermomonospora</taxon>
    </lineage>
</organism>
<protein>
    <recommendedName>
        <fullName evidence="4">Dehydratase</fullName>
    </recommendedName>
</protein>
<dbReference type="RefSeq" id="WP_103943829.1">
    <property type="nucleotide sequence ID" value="NZ_FNVO01000024.1"/>
</dbReference>
<dbReference type="AlphaFoldDB" id="A0A1H6DY28"/>
<feature type="signal peptide" evidence="1">
    <location>
        <begin position="1"/>
        <end position="24"/>
    </location>
</feature>
<evidence type="ECO:0000313" key="2">
    <source>
        <dbReference type="EMBL" id="SEG89656.1"/>
    </source>
</evidence>
<dbReference type="EMBL" id="FNVO01000024">
    <property type="protein sequence ID" value="SEG89656.1"/>
    <property type="molecule type" value="Genomic_DNA"/>
</dbReference>
<dbReference type="Proteomes" id="UP000236723">
    <property type="component" value="Unassembled WGS sequence"/>
</dbReference>
<gene>
    <name evidence="2" type="ORF">SAMN04489712_12418</name>
</gene>
<evidence type="ECO:0000256" key="1">
    <source>
        <dbReference type="SAM" id="SignalP"/>
    </source>
</evidence>
<accession>A0A1H6DY28</accession>
<dbReference type="OrthoDB" id="4461339at2"/>
<feature type="chain" id="PRO_5009296311" description="Dehydratase" evidence="1">
    <location>
        <begin position="25"/>
        <end position="235"/>
    </location>
</feature>